<dbReference type="STRING" id="1472767.AOX59_18820"/>
<name>A0A0U4FRV9_9BACI</name>
<evidence type="ECO:0000313" key="2">
    <source>
        <dbReference type="Proteomes" id="UP000050331"/>
    </source>
</evidence>
<keyword evidence="2" id="KW-1185">Reference proteome</keyword>
<gene>
    <name evidence="1" type="ORF">AOX59_18820</name>
</gene>
<evidence type="ECO:0000313" key="1">
    <source>
        <dbReference type="EMBL" id="ALX50452.1"/>
    </source>
</evidence>
<protein>
    <submittedName>
        <fullName evidence="1">Uncharacterized protein</fullName>
    </submittedName>
</protein>
<accession>A0A0U4FRV9</accession>
<dbReference type="KEGG" id="lao:AOX59_18820"/>
<dbReference type="AlphaFoldDB" id="A0A0U4FRV9"/>
<dbReference type="RefSeq" id="WP_068447988.1">
    <property type="nucleotide sequence ID" value="NZ_CP013862.1"/>
</dbReference>
<dbReference type="Proteomes" id="UP000050331">
    <property type="component" value="Chromosome"/>
</dbReference>
<sequence>MQINEKEVTLSEDEAMLFGSILFGTIKGYDQKRDEGHYFSKEEREVSEMIKYMLEQLEDNDII</sequence>
<dbReference type="EMBL" id="CP013862">
    <property type="protein sequence ID" value="ALX50452.1"/>
    <property type="molecule type" value="Genomic_DNA"/>
</dbReference>
<reference evidence="1 2" key="1">
    <citation type="submission" date="2016-01" db="EMBL/GenBank/DDBJ databases">
        <title>Complete genome sequence of strain Lentibacillus amyloliquefaciens LAM0015T isolated from saline sediment.</title>
        <authorList>
            <person name="Wang J.-L."/>
            <person name="He M.-X."/>
        </authorList>
    </citation>
    <scope>NUCLEOTIDE SEQUENCE [LARGE SCALE GENOMIC DNA]</scope>
    <source>
        <strain evidence="1 2">LAM0015</strain>
    </source>
</reference>
<proteinExistence type="predicted"/>
<organism evidence="1 2">
    <name type="scientific">Lentibacillus amyloliquefaciens</name>
    <dbReference type="NCBI Taxonomy" id="1472767"/>
    <lineage>
        <taxon>Bacteria</taxon>
        <taxon>Bacillati</taxon>
        <taxon>Bacillota</taxon>
        <taxon>Bacilli</taxon>
        <taxon>Bacillales</taxon>
        <taxon>Bacillaceae</taxon>
        <taxon>Lentibacillus</taxon>
    </lineage>
</organism>